<dbReference type="AlphaFoldDB" id="A0A9Q1I5V3"/>
<name>A0A9Q1I5V3_CONCO</name>
<dbReference type="CDD" id="cd04269">
    <property type="entry name" value="ZnMc_adamalysin_II_like"/>
    <property type="match status" value="1"/>
</dbReference>
<keyword evidence="9" id="KW-0245">EGF-like domain</keyword>
<evidence type="ECO:0000256" key="6">
    <source>
        <dbReference type="ARBA" id="ARBA00023136"/>
    </source>
</evidence>
<keyword evidence="18" id="KW-1185">Reference proteome</keyword>
<dbReference type="Proteomes" id="UP001152803">
    <property type="component" value="Unassembled WGS sequence"/>
</dbReference>
<dbReference type="Pfam" id="PF08433">
    <property type="entry name" value="KTI12"/>
    <property type="match status" value="1"/>
</dbReference>
<dbReference type="SMART" id="SM00608">
    <property type="entry name" value="ACR"/>
    <property type="match status" value="1"/>
</dbReference>
<dbReference type="PROSITE" id="PS50026">
    <property type="entry name" value="EGF_3"/>
    <property type="match status" value="1"/>
</dbReference>
<dbReference type="InterPro" id="IPR027417">
    <property type="entry name" value="P-loop_NTPase"/>
</dbReference>
<dbReference type="InterPro" id="IPR002870">
    <property type="entry name" value="Peptidase_M12B_N"/>
</dbReference>
<dbReference type="Pfam" id="PF01562">
    <property type="entry name" value="Pep_M12B_propep"/>
    <property type="match status" value="1"/>
</dbReference>
<dbReference type="FunFam" id="3.40.390.10:FF:000002">
    <property type="entry name" value="Disintegrin and metalloproteinase domain-containing protein 22"/>
    <property type="match status" value="1"/>
</dbReference>
<dbReference type="InterPro" id="IPR034027">
    <property type="entry name" value="Reprolysin_adamalysin"/>
</dbReference>
<evidence type="ECO:0000256" key="3">
    <source>
        <dbReference type="ARBA" id="ARBA00022741"/>
    </source>
</evidence>
<feature type="domain" description="Disintegrin" evidence="15">
    <location>
        <begin position="414"/>
        <end position="500"/>
    </location>
</feature>
<evidence type="ECO:0000259" key="15">
    <source>
        <dbReference type="PROSITE" id="PS50214"/>
    </source>
</evidence>
<dbReference type="SUPFAM" id="SSF55486">
    <property type="entry name" value="Metalloproteases ('zincins'), catalytic domain"/>
    <property type="match status" value="1"/>
</dbReference>
<protein>
    <submittedName>
        <fullName evidence="17">Uncharacterized protein</fullName>
    </submittedName>
</protein>
<dbReference type="Pfam" id="PF01421">
    <property type="entry name" value="Reprolysin"/>
    <property type="match status" value="1"/>
</dbReference>
<dbReference type="Gene3D" id="3.40.390.10">
    <property type="entry name" value="Collagenase (Catalytic Domain)"/>
    <property type="match status" value="1"/>
</dbReference>
<dbReference type="SUPFAM" id="SSF52540">
    <property type="entry name" value="P-loop containing nucleoside triphosphate hydrolases"/>
    <property type="match status" value="1"/>
</dbReference>
<dbReference type="InterPro" id="IPR001762">
    <property type="entry name" value="Disintegrin_dom"/>
</dbReference>
<dbReference type="PROSITE" id="PS01186">
    <property type="entry name" value="EGF_2"/>
    <property type="match status" value="1"/>
</dbReference>
<dbReference type="InterPro" id="IPR000742">
    <property type="entry name" value="EGF"/>
</dbReference>
<dbReference type="SMART" id="SM00050">
    <property type="entry name" value="DISIN"/>
    <property type="match status" value="1"/>
</dbReference>
<evidence type="ECO:0000256" key="8">
    <source>
        <dbReference type="PROSITE-ProRule" id="PRU00068"/>
    </source>
</evidence>
<dbReference type="GO" id="GO:0004222">
    <property type="term" value="F:metalloendopeptidase activity"/>
    <property type="evidence" value="ECO:0007669"/>
    <property type="project" value="InterPro"/>
</dbReference>
<dbReference type="PANTHER" id="PTHR11905">
    <property type="entry name" value="ADAM A DISINTEGRIN AND METALLOPROTEASE DOMAIN"/>
    <property type="match status" value="1"/>
</dbReference>
<evidence type="ECO:0000313" key="18">
    <source>
        <dbReference type="Proteomes" id="UP001152803"/>
    </source>
</evidence>
<keyword evidence="6 12" id="KW-0472">Membrane</keyword>
<sequence length="1127" mass="124718">MSRISYQLLIFSLMLYLITGIKSTGLFQVTSKFPNQKVVIPRFVHDRSKREAKPSEISKPDVKPESLVYSLNIENKDHFLNLKKNKDFVAKAFVQYSHGANGNLVASYPEVPEGCHYHGYVEGHEDSMVALSTCSGLKGVIIFGNQSYGLEPALESTTFEHLLFPLRDSQPEQFVCGVTSEMSQSDGPTLHEPAFTMSKIFRKKRNLPLPRYVELALVVDKMRFDFKEGNTTAVREEMVDLASILDRYYKQLNVHVILVGLEIFEEENPFSVEDSPSTVLSSFVKWRRKSLIPRVRNDVGQLVVGRSSPYGSVAGMAFVGTVCSVASAGGINVFSNNNLQAFSIVVAHEMGHNLGMGHDRSACTCDPGRCIMSSTTGGDPEFSSCSVKDLERLILRGGGTCLRNQPPPSVIITVADCGNGLLEEGEQCDCGTPEECRNDCCDAATCRLTPGSACAQGECCRGCQFRVAGTPCRTSVNTCDLPEFCSGETGFCPEDFYMMDGYSCADDTAYCFEGRCQTYDFQCQHLFGKGAKKADDICFRVINAEGTIFGNCGDEGVKCAPEDSFCGKVQCTDVDGNYPPEGSTITVRILEGHRCVNADFGLGVDVLDPGYVNTGSGCSKGKACMDFKCINASALIEATNCEAQSTCNGHGVCNDQGHCHCDDGWGPPSCNKAGRGGSIDSGPAQIDHSLRDGLLIFFLLVVPLLILIAFVLLYIFKRDWVKKNLFRSRNKPSNPARNGNGATPNPPTQNQPRFQTPHAYPEVVSELPPSYGDLYNGKQYGESGPQTAGKSTLAQTLPSYARKKGWRMFILSYDEIIPEEGYGLRKEESDAFMDTQSSWKAYRQQVLRCLDAYLESENAPVGGTCTNRGDWDIWVRFARTAQDQQVLKSADDSFPQMSRMKSQPLVVLLDDNFYYPSMRYEVYQLARKYSLGFCQLYLQCPLNSCLTRNRMRSCPLPEEVIVEMAKRIEPPNPLKNPWEQNSLTMTSTVSFSQQDMELLIQLLGAALENPLTPIQDNTDQKEAARQCCASSVVHQADQACRRLVSQAMKDAKECKWTARTMRSLAAELNQLKTKFLEDLRKQALQGYPTCPGETVNMELVVSRAVGVFDQQKEDIIRKHATEPVKPL</sequence>
<dbReference type="FunFam" id="4.10.70.10:FF:000001">
    <property type="entry name" value="Disintegrin and metalloproteinase domain-containing protein 22"/>
    <property type="match status" value="1"/>
</dbReference>
<evidence type="ECO:0000256" key="10">
    <source>
        <dbReference type="PROSITE-ProRule" id="PRU00276"/>
    </source>
</evidence>
<dbReference type="InterPro" id="IPR024079">
    <property type="entry name" value="MetalloPept_cat_dom_sf"/>
</dbReference>
<dbReference type="SUPFAM" id="SSF57552">
    <property type="entry name" value="Blood coagulation inhibitor (disintegrin)"/>
    <property type="match status" value="1"/>
</dbReference>
<dbReference type="OrthoDB" id="5951731at2759"/>
<dbReference type="GO" id="GO:0005524">
    <property type="term" value="F:ATP binding"/>
    <property type="evidence" value="ECO:0007669"/>
    <property type="project" value="UniProtKB-KW"/>
</dbReference>
<keyword evidence="2 12" id="KW-0812">Transmembrane</keyword>
<evidence type="ECO:0000256" key="4">
    <source>
        <dbReference type="ARBA" id="ARBA00022840"/>
    </source>
</evidence>
<evidence type="ECO:0000256" key="12">
    <source>
        <dbReference type="SAM" id="Phobius"/>
    </source>
</evidence>
<feature type="disulfide bond" evidence="10">
    <location>
        <begin position="365"/>
        <end position="370"/>
    </location>
</feature>
<evidence type="ECO:0000259" key="16">
    <source>
        <dbReference type="PROSITE" id="PS50215"/>
    </source>
</evidence>
<proteinExistence type="predicted"/>
<evidence type="ECO:0000313" key="17">
    <source>
        <dbReference type="EMBL" id="KAJ8284772.1"/>
    </source>
</evidence>
<evidence type="ECO:0000256" key="13">
    <source>
        <dbReference type="SAM" id="SignalP"/>
    </source>
</evidence>
<evidence type="ECO:0000256" key="9">
    <source>
        <dbReference type="PROSITE-ProRule" id="PRU00076"/>
    </source>
</evidence>
<reference evidence="17" key="1">
    <citation type="journal article" date="2023" name="Science">
        <title>Genome structures resolve the early diversification of teleost fishes.</title>
        <authorList>
            <person name="Parey E."/>
            <person name="Louis A."/>
            <person name="Montfort J."/>
            <person name="Bouchez O."/>
            <person name="Roques C."/>
            <person name="Iampietro C."/>
            <person name="Lluch J."/>
            <person name="Castinel A."/>
            <person name="Donnadieu C."/>
            <person name="Desvignes T."/>
            <person name="Floi Bucao C."/>
            <person name="Jouanno E."/>
            <person name="Wen M."/>
            <person name="Mejri S."/>
            <person name="Dirks R."/>
            <person name="Jansen H."/>
            <person name="Henkel C."/>
            <person name="Chen W.J."/>
            <person name="Zahm M."/>
            <person name="Cabau C."/>
            <person name="Klopp C."/>
            <person name="Thompson A.W."/>
            <person name="Robinson-Rechavi M."/>
            <person name="Braasch I."/>
            <person name="Lecointre G."/>
            <person name="Bobe J."/>
            <person name="Postlethwait J.H."/>
            <person name="Berthelot C."/>
            <person name="Roest Crollius H."/>
            <person name="Guiguen Y."/>
        </authorList>
    </citation>
    <scope>NUCLEOTIDE SEQUENCE</scope>
    <source>
        <strain evidence="17">Concon-B</strain>
    </source>
</reference>
<dbReference type="Pfam" id="PF08516">
    <property type="entry name" value="ADAM_CR"/>
    <property type="match status" value="1"/>
</dbReference>
<evidence type="ECO:0000259" key="14">
    <source>
        <dbReference type="PROSITE" id="PS50026"/>
    </source>
</evidence>
<comment type="caution">
    <text evidence="17">The sequence shown here is derived from an EMBL/GenBank/DDBJ whole genome shotgun (WGS) entry which is preliminary data.</text>
</comment>
<comment type="subcellular location">
    <subcellularLocation>
        <location evidence="1">Membrane</location>
        <topology evidence="1">Single-pass membrane protein</topology>
    </subcellularLocation>
</comment>
<dbReference type="GO" id="GO:0006508">
    <property type="term" value="P:proteolysis"/>
    <property type="evidence" value="ECO:0007669"/>
    <property type="project" value="InterPro"/>
</dbReference>
<comment type="caution">
    <text evidence="9">Lacks conserved residue(s) required for the propagation of feature annotation.</text>
</comment>
<evidence type="ECO:0000256" key="7">
    <source>
        <dbReference type="ARBA" id="ARBA00023157"/>
    </source>
</evidence>
<feature type="disulfide bond" evidence="8">
    <location>
        <begin position="472"/>
        <end position="492"/>
    </location>
</feature>
<dbReference type="Pfam" id="PF00200">
    <property type="entry name" value="Disintegrin"/>
    <property type="match status" value="1"/>
</dbReference>
<dbReference type="GO" id="GO:0005886">
    <property type="term" value="C:plasma membrane"/>
    <property type="evidence" value="ECO:0007669"/>
    <property type="project" value="TreeGrafter"/>
</dbReference>
<dbReference type="GO" id="GO:0046872">
    <property type="term" value="F:metal ion binding"/>
    <property type="evidence" value="ECO:0007669"/>
    <property type="project" value="UniProtKB-KW"/>
</dbReference>
<feature type="binding site" evidence="10">
    <location>
        <position position="358"/>
    </location>
    <ligand>
        <name>Zn(2+)</name>
        <dbReference type="ChEBI" id="CHEBI:29105"/>
        <note>catalytic</note>
    </ligand>
</feature>
<dbReference type="PRINTS" id="PR00289">
    <property type="entry name" value="DISINTEGRIN"/>
</dbReference>
<feature type="region of interest" description="Disordered" evidence="11">
    <location>
        <begin position="728"/>
        <end position="755"/>
    </location>
</feature>
<feature type="transmembrane region" description="Helical" evidence="12">
    <location>
        <begin position="694"/>
        <end position="716"/>
    </location>
</feature>
<keyword evidence="10" id="KW-0479">Metal-binding</keyword>
<keyword evidence="4" id="KW-0067">ATP-binding</keyword>
<feature type="compositionally biased region" description="Polar residues" evidence="11">
    <location>
        <begin position="731"/>
        <end position="743"/>
    </location>
</feature>
<dbReference type="InterPro" id="IPR001590">
    <property type="entry name" value="Peptidase_M12B"/>
</dbReference>
<gene>
    <name evidence="17" type="ORF">COCON_G00036220</name>
</gene>
<keyword evidence="7 9" id="KW-1015">Disulfide bond</keyword>
<feature type="active site" evidence="10">
    <location>
        <position position="349"/>
    </location>
</feature>
<feature type="disulfide bond" evidence="9">
    <location>
        <begin position="661"/>
        <end position="670"/>
    </location>
</feature>
<feature type="binding site" evidence="10">
    <location>
        <position position="352"/>
    </location>
    <ligand>
        <name>Zn(2+)</name>
        <dbReference type="ChEBI" id="CHEBI:29105"/>
        <note>catalytic</note>
    </ligand>
</feature>
<dbReference type="PROSITE" id="PS50215">
    <property type="entry name" value="ADAM_MEPRO"/>
    <property type="match status" value="1"/>
</dbReference>
<evidence type="ECO:0000256" key="11">
    <source>
        <dbReference type="SAM" id="MobiDB-lite"/>
    </source>
</evidence>
<keyword evidence="13" id="KW-0732">Signal</keyword>
<dbReference type="Gene3D" id="3.40.50.300">
    <property type="entry name" value="P-loop containing nucleotide triphosphate hydrolases"/>
    <property type="match status" value="1"/>
</dbReference>
<feature type="signal peptide" evidence="13">
    <location>
        <begin position="1"/>
        <end position="23"/>
    </location>
</feature>
<evidence type="ECO:0000256" key="5">
    <source>
        <dbReference type="ARBA" id="ARBA00022989"/>
    </source>
</evidence>
<feature type="domain" description="EGF-like" evidence="14">
    <location>
        <begin position="637"/>
        <end position="671"/>
    </location>
</feature>
<evidence type="ECO:0000256" key="1">
    <source>
        <dbReference type="ARBA" id="ARBA00004167"/>
    </source>
</evidence>
<evidence type="ECO:0000256" key="2">
    <source>
        <dbReference type="ARBA" id="ARBA00022692"/>
    </source>
</evidence>
<feature type="domain" description="Peptidase M12B" evidence="16">
    <location>
        <begin position="211"/>
        <end position="406"/>
    </location>
</feature>
<dbReference type="PROSITE" id="PS50214">
    <property type="entry name" value="DISINTEGRIN_2"/>
    <property type="match status" value="1"/>
</dbReference>
<feature type="binding site" evidence="10">
    <location>
        <position position="348"/>
    </location>
    <ligand>
        <name>Zn(2+)</name>
        <dbReference type="ChEBI" id="CHEBI:29105"/>
        <note>catalytic</note>
    </ligand>
</feature>
<dbReference type="PANTHER" id="PTHR11905:SF136">
    <property type="entry name" value="DISINTEGRIN AND METALLOPROTEINASE DOMAIN-CONTAINING PROTEIN 9"/>
    <property type="match status" value="1"/>
</dbReference>
<keyword evidence="3" id="KW-0547">Nucleotide-binding</keyword>
<keyword evidence="10" id="KW-0862">Zinc</keyword>
<dbReference type="InterPro" id="IPR036436">
    <property type="entry name" value="Disintegrin_dom_sf"/>
</dbReference>
<organism evidence="17 18">
    <name type="scientific">Conger conger</name>
    <name type="common">Conger eel</name>
    <name type="synonym">Muraena conger</name>
    <dbReference type="NCBI Taxonomy" id="82655"/>
    <lineage>
        <taxon>Eukaryota</taxon>
        <taxon>Metazoa</taxon>
        <taxon>Chordata</taxon>
        <taxon>Craniata</taxon>
        <taxon>Vertebrata</taxon>
        <taxon>Euteleostomi</taxon>
        <taxon>Actinopterygii</taxon>
        <taxon>Neopterygii</taxon>
        <taxon>Teleostei</taxon>
        <taxon>Anguilliformes</taxon>
        <taxon>Congridae</taxon>
        <taxon>Conger</taxon>
    </lineage>
</organism>
<feature type="chain" id="PRO_5040109799" evidence="13">
    <location>
        <begin position="24"/>
        <end position="1127"/>
    </location>
</feature>
<dbReference type="Gene3D" id="4.10.70.10">
    <property type="entry name" value="Disintegrin domain"/>
    <property type="match status" value="1"/>
</dbReference>
<dbReference type="InterPro" id="IPR013641">
    <property type="entry name" value="KTI12/PSTK"/>
</dbReference>
<dbReference type="EMBL" id="JAFJMO010000002">
    <property type="protein sequence ID" value="KAJ8284772.1"/>
    <property type="molecule type" value="Genomic_DNA"/>
</dbReference>
<accession>A0A9Q1I5V3</accession>
<keyword evidence="5 12" id="KW-1133">Transmembrane helix</keyword>
<dbReference type="InterPro" id="IPR006586">
    <property type="entry name" value="ADAM_Cys-rich"/>
</dbReference>